<gene>
    <name evidence="1" type="ORF">PaMx11_28</name>
</gene>
<dbReference type="OrthoDB" id="3974at10239"/>
<dbReference type="EMBL" id="JQ067087">
    <property type="protein sequence ID" value="ALH23702.1"/>
    <property type="molecule type" value="Genomic_DNA"/>
</dbReference>
<evidence type="ECO:0000313" key="1">
    <source>
        <dbReference type="EMBL" id="ALH23702.1"/>
    </source>
</evidence>
<organismHost>
    <name type="scientific">Pseudomonas aeruginosa</name>
    <dbReference type="NCBI Taxonomy" id="287"/>
</organismHost>
<keyword evidence="2" id="KW-1185">Reference proteome</keyword>
<reference evidence="1 2" key="1">
    <citation type="journal article" date="2012" name="Appl. Environ. Microbiol.">
        <title>High Diversity and Novel Species of Pseudomonas aeruginosa Bacteriophages.</title>
        <authorList>
            <person name="Sepulveda-Robles O."/>
            <person name="Kameyama L."/>
            <person name="Guarneros G."/>
        </authorList>
    </citation>
    <scope>NUCLEOTIDE SEQUENCE [LARGE SCALE GENOMIC DNA]</scope>
</reference>
<dbReference type="Proteomes" id="UP000204009">
    <property type="component" value="Segment"/>
</dbReference>
<name>A0A0S0N058_BPPAM</name>
<evidence type="ECO:0000313" key="2">
    <source>
        <dbReference type="Proteomes" id="UP000204009"/>
    </source>
</evidence>
<dbReference type="KEGG" id="vg:26623506"/>
<proteinExistence type="predicted"/>
<protein>
    <submittedName>
        <fullName evidence="1">Virion structural protein</fullName>
    </submittedName>
</protein>
<accession>A0A0S0N058</accession>
<sequence>MAVIETFALVGPLEKRPPSVQFSPELSEFGALDNSPPNDQYTPTSEAFVQVQDNLPISELGLSSPSWRMPSFLDDYYYRVHVLPGIIELGNLLSAQVRQVEVWSAYFEPQLLSSLVSVDTDGINLGQPAVPPTYFAALESRTYSLSISTNGAPVINAKYTFNFPDDKPTLRVTGRRVVVWPFMPQTKHRETLEWLTDVIPSFNNEQRLALRTAPRQAFTHEFQLDTYQFSRAKAIATQWAHRVYGIPVWAELTRVGPLAQGTTEILVDTTVADYRAEDIIIIWQDDAKNSAVEIGAVLPDRVQLKLPLGSSYLNAYVAPLRFARAPSGVQFKRSNSDFTIASAEFRVTANKDLGGSIGLPQYRGKDVLTDRTVLVEDLNERISRSIDQMDNGSGPISVDIKTSWVDSAKSITFDLLDRQERWRARRWLHSLRGKQRAFWLPTWNRDFILLEDVGPTAAALTVRPVGYPLYYGVKDIMVQLKNGTQVFSRVLSGATDPNGNEVLALEGPVGVGFLASEVEFICFLSHVRLNSDRIDIRHDYAGRAVTSIPVMETPE</sequence>
<dbReference type="GeneID" id="26623506"/>
<organism evidence="1 2">
    <name type="scientific">Pseudomonas phage PaMx11</name>
    <dbReference type="NCBI Taxonomy" id="1175657"/>
    <lineage>
        <taxon>Viruses</taxon>
        <taxon>Duplodnaviria</taxon>
        <taxon>Heunggongvirae</taxon>
        <taxon>Uroviricota</taxon>
        <taxon>Caudoviricetes</taxon>
        <taxon>Mesyanzhinovviridae</taxon>
        <taxon>Bradleyvirinae</taxon>
        <taxon>Abidjanvirus</taxon>
        <taxon>Abidjanvirus PaMx11</taxon>
        <taxon>Pseudomonas virus PaMx11</taxon>
    </lineage>
</organism>
<dbReference type="RefSeq" id="YP_009196281.1">
    <property type="nucleotide sequence ID" value="NC_028770.1"/>
</dbReference>